<dbReference type="SUPFAM" id="SSF101898">
    <property type="entry name" value="NHL repeat"/>
    <property type="match status" value="1"/>
</dbReference>
<organism evidence="3 4">
    <name type="scientific">Acorus calamus</name>
    <name type="common">Sweet flag</name>
    <dbReference type="NCBI Taxonomy" id="4465"/>
    <lineage>
        <taxon>Eukaryota</taxon>
        <taxon>Viridiplantae</taxon>
        <taxon>Streptophyta</taxon>
        <taxon>Embryophyta</taxon>
        <taxon>Tracheophyta</taxon>
        <taxon>Spermatophyta</taxon>
        <taxon>Magnoliopsida</taxon>
        <taxon>Liliopsida</taxon>
        <taxon>Acoraceae</taxon>
        <taxon>Acorus</taxon>
    </lineage>
</organism>
<evidence type="ECO:0000259" key="2">
    <source>
        <dbReference type="SMART" id="SM00256"/>
    </source>
</evidence>
<comment type="caution">
    <text evidence="3">The sequence shown here is derived from an EMBL/GenBank/DDBJ whole genome shotgun (WGS) entry which is preliminary data.</text>
</comment>
<dbReference type="Proteomes" id="UP001180020">
    <property type="component" value="Unassembled WGS sequence"/>
</dbReference>
<dbReference type="CDD" id="cd22157">
    <property type="entry name" value="F-box_AtFBW1-like"/>
    <property type="match status" value="1"/>
</dbReference>
<dbReference type="NCBIfam" id="TIGR01640">
    <property type="entry name" value="F_box_assoc_1"/>
    <property type="match status" value="1"/>
</dbReference>
<dbReference type="PANTHER" id="PTHR35546">
    <property type="entry name" value="F-BOX PROTEIN INTERACTION DOMAIN PROTEIN-RELATED"/>
    <property type="match status" value="1"/>
</dbReference>
<dbReference type="InterPro" id="IPR055290">
    <property type="entry name" value="At3g26010-like"/>
</dbReference>
<dbReference type="Pfam" id="PF00646">
    <property type="entry name" value="F-box"/>
    <property type="match status" value="1"/>
</dbReference>
<dbReference type="InterPro" id="IPR001810">
    <property type="entry name" value="F-box_dom"/>
</dbReference>
<name>A0AAV9DA27_ACOCL</name>
<keyword evidence="1" id="KW-0812">Transmembrane</keyword>
<accession>A0AAV9DA27</accession>
<dbReference type="SUPFAM" id="SSF81383">
    <property type="entry name" value="F-box domain"/>
    <property type="match status" value="1"/>
</dbReference>
<dbReference type="SMART" id="SM00256">
    <property type="entry name" value="FBOX"/>
    <property type="match status" value="1"/>
</dbReference>
<keyword evidence="1" id="KW-1133">Transmembrane helix</keyword>
<dbReference type="PANTHER" id="PTHR35546:SF25">
    <property type="entry name" value="F-BOX DOMAIN-CONTAINING PROTEIN"/>
    <property type="match status" value="1"/>
</dbReference>
<dbReference type="Gene3D" id="1.20.1280.50">
    <property type="match status" value="1"/>
</dbReference>
<dbReference type="InterPro" id="IPR006527">
    <property type="entry name" value="F-box-assoc_dom_typ1"/>
</dbReference>
<dbReference type="InterPro" id="IPR017451">
    <property type="entry name" value="F-box-assoc_interact_dom"/>
</dbReference>
<reference evidence="3" key="2">
    <citation type="submission" date="2023-06" db="EMBL/GenBank/DDBJ databases">
        <authorList>
            <person name="Ma L."/>
            <person name="Liu K.-W."/>
            <person name="Li Z."/>
            <person name="Hsiao Y.-Y."/>
            <person name="Qi Y."/>
            <person name="Fu T."/>
            <person name="Tang G."/>
            <person name="Zhang D."/>
            <person name="Sun W.-H."/>
            <person name="Liu D.-K."/>
            <person name="Li Y."/>
            <person name="Chen G.-Z."/>
            <person name="Liu X.-D."/>
            <person name="Liao X.-Y."/>
            <person name="Jiang Y.-T."/>
            <person name="Yu X."/>
            <person name="Hao Y."/>
            <person name="Huang J."/>
            <person name="Zhao X.-W."/>
            <person name="Ke S."/>
            <person name="Chen Y.-Y."/>
            <person name="Wu W.-L."/>
            <person name="Hsu J.-L."/>
            <person name="Lin Y.-F."/>
            <person name="Huang M.-D."/>
            <person name="Li C.-Y."/>
            <person name="Huang L."/>
            <person name="Wang Z.-W."/>
            <person name="Zhao X."/>
            <person name="Zhong W.-Y."/>
            <person name="Peng D.-H."/>
            <person name="Ahmad S."/>
            <person name="Lan S."/>
            <person name="Zhang J.-S."/>
            <person name="Tsai W.-C."/>
            <person name="Van De Peer Y."/>
            <person name="Liu Z.-J."/>
        </authorList>
    </citation>
    <scope>NUCLEOTIDE SEQUENCE</scope>
    <source>
        <strain evidence="3">CP</strain>
        <tissue evidence="3">Leaves</tissue>
    </source>
</reference>
<reference evidence="3" key="1">
    <citation type="journal article" date="2023" name="Nat. Commun.">
        <title>Diploid and tetraploid genomes of Acorus and the evolution of monocots.</title>
        <authorList>
            <person name="Ma L."/>
            <person name="Liu K.W."/>
            <person name="Li Z."/>
            <person name="Hsiao Y.Y."/>
            <person name="Qi Y."/>
            <person name="Fu T."/>
            <person name="Tang G.D."/>
            <person name="Zhang D."/>
            <person name="Sun W.H."/>
            <person name="Liu D.K."/>
            <person name="Li Y."/>
            <person name="Chen G.Z."/>
            <person name="Liu X.D."/>
            <person name="Liao X.Y."/>
            <person name="Jiang Y.T."/>
            <person name="Yu X."/>
            <person name="Hao Y."/>
            <person name="Huang J."/>
            <person name="Zhao X.W."/>
            <person name="Ke S."/>
            <person name="Chen Y.Y."/>
            <person name="Wu W.L."/>
            <person name="Hsu J.L."/>
            <person name="Lin Y.F."/>
            <person name="Huang M.D."/>
            <person name="Li C.Y."/>
            <person name="Huang L."/>
            <person name="Wang Z.W."/>
            <person name="Zhao X."/>
            <person name="Zhong W.Y."/>
            <person name="Peng D.H."/>
            <person name="Ahmad S."/>
            <person name="Lan S."/>
            <person name="Zhang J.S."/>
            <person name="Tsai W.C."/>
            <person name="Van de Peer Y."/>
            <person name="Liu Z.J."/>
        </authorList>
    </citation>
    <scope>NUCLEOTIDE SEQUENCE</scope>
    <source>
        <strain evidence="3">CP</strain>
    </source>
</reference>
<dbReference type="EMBL" id="JAUJYO010000015">
    <property type="protein sequence ID" value="KAK1297052.1"/>
    <property type="molecule type" value="Genomic_DNA"/>
</dbReference>
<feature type="transmembrane region" description="Helical" evidence="1">
    <location>
        <begin position="390"/>
        <end position="413"/>
    </location>
</feature>
<evidence type="ECO:0000256" key="1">
    <source>
        <dbReference type="SAM" id="Phobius"/>
    </source>
</evidence>
<sequence>MSEFTRCGLGRSDEVAITSQEANNMLRKSKALSPSQGMKELDNDLLIEILLRLPIKSLAQFKCVSKEWMSFISDSSFIAMKARREPLLGLLHLSLTGGDRELHYFPLKNHHHNNNNMNISFIFPDPENSCRVQATCSDILLCQSRMNGRFFVLNITTNTHTQVPPLPLGVYAVAFGLAFDPNTSPSLSDHHFNIIAYTTHYEFFIYSSETGLWRESKATPLTIPRKRYFPWADDGVFFNGSLYWIADSENMIVFDVDHEQVRRMSLPMSFVWGGNEIRCDAWFGVVEGKLRLVQYWEGMILMWVLEDLEMGEWRTCHTEIAHGPPKAKVIFFNGELIVFMYCSLFDQSSHVQTYGMREKNWGRSRKLSTGWTIVESSYLTSADGGRSSSAGIFVGGFMLGGIIVGTLGCVYAPQKTRKILTEKIAQLNSAIDDVSSQLHVDESPNGVAVTSGEVESTA</sequence>
<dbReference type="InterPro" id="IPR036047">
    <property type="entry name" value="F-box-like_dom_sf"/>
</dbReference>
<gene>
    <name evidence="3" type="ORF">QJS10_CPB15g00205</name>
</gene>
<evidence type="ECO:0000313" key="4">
    <source>
        <dbReference type="Proteomes" id="UP001180020"/>
    </source>
</evidence>
<dbReference type="Pfam" id="PF07734">
    <property type="entry name" value="FBA_1"/>
    <property type="match status" value="1"/>
</dbReference>
<proteinExistence type="predicted"/>
<protein>
    <submittedName>
        <fullName evidence="3">F-box protein</fullName>
    </submittedName>
</protein>
<evidence type="ECO:0000313" key="3">
    <source>
        <dbReference type="EMBL" id="KAK1297052.1"/>
    </source>
</evidence>
<keyword evidence="4" id="KW-1185">Reference proteome</keyword>
<feature type="domain" description="F-box" evidence="2">
    <location>
        <begin position="41"/>
        <end position="80"/>
    </location>
</feature>
<keyword evidence="1" id="KW-0472">Membrane</keyword>
<dbReference type="AlphaFoldDB" id="A0AAV9DA27"/>